<dbReference type="Proteomes" id="UP000230423">
    <property type="component" value="Unassembled WGS sequence"/>
</dbReference>
<organism evidence="4 5">
    <name type="scientific">Teladorsagia circumcincta</name>
    <name type="common">Brown stomach worm</name>
    <name type="synonym">Ostertagia circumcincta</name>
    <dbReference type="NCBI Taxonomy" id="45464"/>
    <lineage>
        <taxon>Eukaryota</taxon>
        <taxon>Metazoa</taxon>
        <taxon>Ecdysozoa</taxon>
        <taxon>Nematoda</taxon>
        <taxon>Chromadorea</taxon>
        <taxon>Rhabditida</taxon>
        <taxon>Rhabditina</taxon>
        <taxon>Rhabditomorpha</taxon>
        <taxon>Strongyloidea</taxon>
        <taxon>Trichostrongylidae</taxon>
        <taxon>Teladorsagia</taxon>
    </lineage>
</organism>
<dbReference type="GO" id="GO:0003964">
    <property type="term" value="F:RNA-directed DNA polymerase activity"/>
    <property type="evidence" value="ECO:0007669"/>
    <property type="project" value="UniProtKB-EC"/>
</dbReference>
<dbReference type="Gene3D" id="1.10.340.70">
    <property type="match status" value="1"/>
</dbReference>
<evidence type="ECO:0000313" key="4">
    <source>
        <dbReference type="EMBL" id="PIO72549.1"/>
    </source>
</evidence>
<sequence>MTLLAFDFDAEYRSTTNFAQADALCRLISAQSLPEEDVIIAKITRDVNAIFYDNVSRLPDIVYTSTRPHPGMNRMKTLARSHVFWTKINDDLEKLGRNCADCQETASKTRSVRGHAQTRHGAGSISISPAQWTESHT</sequence>
<evidence type="ECO:0000256" key="1">
    <source>
        <dbReference type="ARBA" id="ARBA00012493"/>
    </source>
</evidence>
<feature type="region of interest" description="Disordered" evidence="2">
    <location>
        <begin position="106"/>
        <end position="137"/>
    </location>
</feature>
<feature type="domain" description="Integrase zinc-binding" evidence="3">
    <location>
        <begin position="69"/>
        <end position="106"/>
    </location>
</feature>
<feature type="compositionally biased region" description="Polar residues" evidence="2">
    <location>
        <begin position="125"/>
        <end position="137"/>
    </location>
</feature>
<accession>A0A2G9UQI6</accession>
<dbReference type="InterPro" id="IPR041588">
    <property type="entry name" value="Integrase_H2C2"/>
</dbReference>
<keyword evidence="5" id="KW-1185">Reference proteome</keyword>
<evidence type="ECO:0000313" key="5">
    <source>
        <dbReference type="Proteomes" id="UP000230423"/>
    </source>
</evidence>
<dbReference type="PANTHER" id="PTHR37984">
    <property type="entry name" value="PROTEIN CBG26694"/>
    <property type="match status" value="1"/>
</dbReference>
<dbReference type="InterPro" id="IPR050951">
    <property type="entry name" value="Retrovirus_Pol_polyprotein"/>
</dbReference>
<dbReference type="AlphaFoldDB" id="A0A2G9UQI6"/>
<name>A0A2G9UQI6_TELCI</name>
<dbReference type="Pfam" id="PF17921">
    <property type="entry name" value="Integrase_H2C2"/>
    <property type="match status" value="1"/>
</dbReference>
<dbReference type="PANTHER" id="PTHR37984:SF5">
    <property type="entry name" value="PROTEIN NYNRIN-LIKE"/>
    <property type="match status" value="1"/>
</dbReference>
<protein>
    <recommendedName>
        <fullName evidence="1">RNA-directed DNA polymerase</fullName>
        <ecNumber evidence="1">2.7.7.49</ecNumber>
    </recommendedName>
</protein>
<dbReference type="OrthoDB" id="5862337at2759"/>
<evidence type="ECO:0000256" key="2">
    <source>
        <dbReference type="SAM" id="MobiDB-lite"/>
    </source>
</evidence>
<dbReference type="EC" id="2.7.7.49" evidence="1"/>
<proteinExistence type="predicted"/>
<dbReference type="EMBL" id="KZ345648">
    <property type="protein sequence ID" value="PIO72549.1"/>
    <property type="molecule type" value="Genomic_DNA"/>
</dbReference>
<evidence type="ECO:0000259" key="3">
    <source>
        <dbReference type="Pfam" id="PF17921"/>
    </source>
</evidence>
<reference evidence="4 5" key="1">
    <citation type="submission" date="2015-09" db="EMBL/GenBank/DDBJ databases">
        <title>Draft genome of the parasitic nematode Teladorsagia circumcincta isolate WARC Sus (inbred).</title>
        <authorList>
            <person name="Mitreva M."/>
        </authorList>
    </citation>
    <scope>NUCLEOTIDE SEQUENCE [LARGE SCALE GENOMIC DNA]</scope>
    <source>
        <strain evidence="4 5">S</strain>
    </source>
</reference>
<gene>
    <name evidence="4" type="ORF">TELCIR_05514</name>
</gene>